<feature type="compositionally biased region" description="Basic and acidic residues" evidence="1">
    <location>
        <begin position="164"/>
        <end position="175"/>
    </location>
</feature>
<dbReference type="AlphaFoldDB" id="A0AAE0I9J9"/>
<evidence type="ECO:0000313" key="3">
    <source>
        <dbReference type="Proteomes" id="UP001286456"/>
    </source>
</evidence>
<proteinExistence type="predicted"/>
<reference evidence="2" key="1">
    <citation type="journal article" date="2023" name="Mol. Phylogenet. Evol.">
        <title>Genome-scale phylogeny and comparative genomics of the fungal order Sordariales.</title>
        <authorList>
            <person name="Hensen N."/>
            <person name="Bonometti L."/>
            <person name="Westerberg I."/>
            <person name="Brannstrom I.O."/>
            <person name="Guillou S."/>
            <person name="Cros-Aarteil S."/>
            <person name="Calhoun S."/>
            <person name="Haridas S."/>
            <person name="Kuo A."/>
            <person name="Mondo S."/>
            <person name="Pangilinan J."/>
            <person name="Riley R."/>
            <person name="LaButti K."/>
            <person name="Andreopoulos B."/>
            <person name="Lipzen A."/>
            <person name="Chen C."/>
            <person name="Yan M."/>
            <person name="Daum C."/>
            <person name="Ng V."/>
            <person name="Clum A."/>
            <person name="Steindorff A."/>
            <person name="Ohm R.A."/>
            <person name="Martin F."/>
            <person name="Silar P."/>
            <person name="Natvig D.O."/>
            <person name="Lalanne C."/>
            <person name="Gautier V."/>
            <person name="Ament-Velasquez S.L."/>
            <person name="Kruys A."/>
            <person name="Hutchinson M.I."/>
            <person name="Powell A.J."/>
            <person name="Barry K."/>
            <person name="Miller A.N."/>
            <person name="Grigoriev I.V."/>
            <person name="Debuchy R."/>
            <person name="Gladieux P."/>
            <person name="Hiltunen Thoren M."/>
            <person name="Johannesson H."/>
        </authorList>
    </citation>
    <scope>NUCLEOTIDE SEQUENCE</scope>
    <source>
        <strain evidence="2">SMH4131-1</strain>
    </source>
</reference>
<name>A0AAE0I9J9_9PEZI</name>
<sequence>MACQRMAQGTRSTVTRLGEPTCGDLKGATVMIVSMPSPHSVQHCPGYNAILYLAEQVGTWIAGDWRGRHLVADEKLVHSHARSAKSHHTWGLTLSSLNYFGMLAPFTQDHEAVGRLILKKRGAVLPPFLERGQPGPLPRKPVLVQTADSEQQSSPREPQNPANGRREGPDTRQARSFDSNSRWVPITGLSAPTAFFRDALGLKHWFSISQPVSSFSNRVDSSQVTEARACTTPSVRSLPSSIEPLPDSATRTTAQSTEYQAQEMSLRL</sequence>
<feature type="region of interest" description="Disordered" evidence="1">
    <location>
        <begin position="128"/>
        <end position="179"/>
    </location>
</feature>
<gene>
    <name evidence="2" type="ORF">B0T19DRAFT_255033</name>
</gene>
<keyword evidence="3" id="KW-1185">Reference proteome</keyword>
<evidence type="ECO:0000256" key="1">
    <source>
        <dbReference type="SAM" id="MobiDB-lite"/>
    </source>
</evidence>
<accession>A0AAE0I9J9</accession>
<protein>
    <submittedName>
        <fullName evidence="2">Uncharacterized protein</fullName>
    </submittedName>
</protein>
<feature type="compositionally biased region" description="Polar residues" evidence="1">
    <location>
        <begin position="249"/>
        <end position="268"/>
    </location>
</feature>
<dbReference type="Proteomes" id="UP001286456">
    <property type="component" value="Unassembled WGS sequence"/>
</dbReference>
<comment type="caution">
    <text evidence="2">The sequence shown here is derived from an EMBL/GenBank/DDBJ whole genome shotgun (WGS) entry which is preliminary data.</text>
</comment>
<feature type="region of interest" description="Disordered" evidence="1">
    <location>
        <begin position="235"/>
        <end position="268"/>
    </location>
</feature>
<dbReference type="EMBL" id="JAUEPO010000005">
    <property type="protein sequence ID" value="KAK3320995.1"/>
    <property type="molecule type" value="Genomic_DNA"/>
</dbReference>
<organism evidence="2 3">
    <name type="scientific">Cercophora scortea</name>
    <dbReference type="NCBI Taxonomy" id="314031"/>
    <lineage>
        <taxon>Eukaryota</taxon>
        <taxon>Fungi</taxon>
        <taxon>Dikarya</taxon>
        <taxon>Ascomycota</taxon>
        <taxon>Pezizomycotina</taxon>
        <taxon>Sordariomycetes</taxon>
        <taxon>Sordariomycetidae</taxon>
        <taxon>Sordariales</taxon>
        <taxon>Lasiosphaeriaceae</taxon>
        <taxon>Cercophora</taxon>
    </lineage>
</organism>
<reference evidence="2" key="2">
    <citation type="submission" date="2023-06" db="EMBL/GenBank/DDBJ databases">
        <authorList>
            <consortium name="Lawrence Berkeley National Laboratory"/>
            <person name="Haridas S."/>
            <person name="Hensen N."/>
            <person name="Bonometti L."/>
            <person name="Westerberg I."/>
            <person name="Brannstrom I.O."/>
            <person name="Guillou S."/>
            <person name="Cros-Aarteil S."/>
            <person name="Calhoun S."/>
            <person name="Kuo A."/>
            <person name="Mondo S."/>
            <person name="Pangilinan J."/>
            <person name="Riley R."/>
            <person name="Labutti K."/>
            <person name="Andreopoulos B."/>
            <person name="Lipzen A."/>
            <person name="Chen C."/>
            <person name="Yanf M."/>
            <person name="Daum C."/>
            <person name="Ng V."/>
            <person name="Clum A."/>
            <person name="Steindorff A."/>
            <person name="Ohm R."/>
            <person name="Martin F."/>
            <person name="Silar P."/>
            <person name="Natvig D."/>
            <person name="Lalanne C."/>
            <person name="Gautier V."/>
            <person name="Ament-Velasquez S.L."/>
            <person name="Kruys A."/>
            <person name="Hutchinson M.I."/>
            <person name="Powell A.J."/>
            <person name="Barry K."/>
            <person name="Miller A.N."/>
            <person name="Grigoriev I.V."/>
            <person name="Debuchy R."/>
            <person name="Gladieux P."/>
            <person name="Thoren M.H."/>
            <person name="Johannesson H."/>
        </authorList>
    </citation>
    <scope>NUCLEOTIDE SEQUENCE</scope>
    <source>
        <strain evidence="2">SMH4131-1</strain>
    </source>
</reference>
<feature type="compositionally biased region" description="Polar residues" evidence="1">
    <location>
        <begin position="146"/>
        <end position="162"/>
    </location>
</feature>
<evidence type="ECO:0000313" key="2">
    <source>
        <dbReference type="EMBL" id="KAK3320995.1"/>
    </source>
</evidence>